<dbReference type="CTD" id="6520"/>
<keyword evidence="1" id="KW-1133">Transmembrane helix</keyword>
<proteinExistence type="predicted"/>
<dbReference type="Gene3D" id="3.20.20.80">
    <property type="entry name" value="Glycosidases"/>
    <property type="match status" value="1"/>
</dbReference>
<dbReference type="Pfam" id="PF16028">
    <property type="entry name" value="SLC3A2_N"/>
    <property type="match status" value="1"/>
</dbReference>
<feature type="transmembrane region" description="Helical" evidence="1">
    <location>
        <begin position="75"/>
        <end position="97"/>
    </location>
</feature>
<evidence type="ECO:0000313" key="4">
    <source>
        <dbReference type="RefSeq" id="XP_033812357.1"/>
    </source>
</evidence>
<dbReference type="Proteomes" id="UP000515159">
    <property type="component" value="Chromosome 8"/>
</dbReference>
<gene>
    <name evidence="4 5" type="primary">SLC3A2</name>
</gene>
<accession>A0A6P8S5G8</accession>
<evidence type="ECO:0000256" key="1">
    <source>
        <dbReference type="SAM" id="Phobius"/>
    </source>
</evidence>
<dbReference type="SUPFAM" id="SSF51445">
    <property type="entry name" value="(Trans)glycosidases"/>
    <property type="match status" value="1"/>
</dbReference>
<keyword evidence="1" id="KW-0472">Membrane</keyword>
<evidence type="ECO:0000313" key="5">
    <source>
        <dbReference type="RefSeq" id="XP_033812358.1"/>
    </source>
</evidence>
<dbReference type="PANTHER" id="PTHR46673:SF1">
    <property type="entry name" value="4F2 CELL-SURFACE ANTIGEN HEAVY CHAIN"/>
    <property type="match status" value="1"/>
</dbReference>
<evidence type="ECO:0000313" key="3">
    <source>
        <dbReference type="Proteomes" id="UP000515159"/>
    </source>
</evidence>
<organism evidence="3 5">
    <name type="scientific">Geotrypetes seraphini</name>
    <name type="common">Gaboon caecilian</name>
    <name type="synonym">Caecilia seraphini</name>
    <dbReference type="NCBI Taxonomy" id="260995"/>
    <lineage>
        <taxon>Eukaryota</taxon>
        <taxon>Metazoa</taxon>
        <taxon>Chordata</taxon>
        <taxon>Craniata</taxon>
        <taxon>Vertebrata</taxon>
        <taxon>Euteleostomi</taxon>
        <taxon>Amphibia</taxon>
        <taxon>Gymnophiona</taxon>
        <taxon>Geotrypetes</taxon>
    </lineage>
</organism>
<dbReference type="GO" id="GO:0015173">
    <property type="term" value="F:aromatic amino acid transmembrane transporter activity"/>
    <property type="evidence" value="ECO:0007669"/>
    <property type="project" value="TreeGrafter"/>
</dbReference>
<dbReference type="Pfam" id="PF00128">
    <property type="entry name" value="Alpha-amylase"/>
    <property type="match status" value="1"/>
</dbReference>
<dbReference type="GO" id="GO:1903801">
    <property type="term" value="P:L-leucine import across plasma membrane"/>
    <property type="evidence" value="ECO:0007669"/>
    <property type="project" value="TreeGrafter"/>
</dbReference>
<dbReference type="InterPro" id="IPR017853">
    <property type="entry name" value="GH"/>
</dbReference>
<feature type="domain" description="Glycosyl hydrolase family 13 catalytic" evidence="2">
    <location>
        <begin position="118"/>
        <end position="420"/>
    </location>
</feature>
<reference evidence="4 5" key="1">
    <citation type="submission" date="2025-04" db="UniProtKB">
        <authorList>
            <consortium name="RefSeq"/>
        </authorList>
    </citation>
    <scope>IDENTIFICATION</scope>
</reference>
<keyword evidence="3" id="KW-1185">Reference proteome</keyword>
<dbReference type="InterPro" id="IPR042280">
    <property type="entry name" value="SLC3A2"/>
</dbReference>
<dbReference type="GO" id="GO:0015823">
    <property type="term" value="P:phenylalanine transport"/>
    <property type="evidence" value="ECO:0007669"/>
    <property type="project" value="TreeGrafter"/>
</dbReference>
<dbReference type="SUPFAM" id="SSF51011">
    <property type="entry name" value="Glycosyl hydrolase domain"/>
    <property type="match status" value="1"/>
</dbReference>
<dbReference type="GO" id="GO:0016323">
    <property type="term" value="C:basolateral plasma membrane"/>
    <property type="evidence" value="ECO:0007669"/>
    <property type="project" value="TreeGrafter"/>
</dbReference>
<dbReference type="KEGG" id="gsh:117365720"/>
<name>A0A6P8S5G8_GEOSA</name>
<dbReference type="PANTHER" id="PTHR46673">
    <property type="entry name" value="4F2 CELL-SURFACE ANTIGEN HEAVY CHAIN"/>
    <property type="match status" value="1"/>
</dbReference>
<sequence length="532" mass="59055">MSKEETRVDMKDVELNEVDQEKQPMTAPVVLDGVEKNGALKVKVAEDEEETKFTGLSKEELLKVAGTPGWVRIRWALLILFWLGWLGMLAGAVVIIVQAPRCKDLPTQDWWQKGALYQIGAVQSFQDSNQDSIGDLTGIQQRMDALSALKVKGLVIGPIHVTEADNPEQTDLMKIDPQFGKLENFTRLLETARKKSIKIILDLTPNYKGENVWFNASVVASSEFQSQMTAALSYWLEQGVAGIQLGGIELLNAPVLLEDWRNLTSNYSSEGKTRVFIASTDEKNLDRILKFVNETGDVVVASNYLLDPSRTLSASEIADRIQSYITAAGEQWISWSVGGRMVGHMASLVQERLLRLYHIMLFTLPGTPFTNYGDEIGLQDLPGQPAISTDPVMHWDDSFGFSSLKTDVSGVNANTSVKAQNADSQSLINLYKHLSELKVKERSLLHGELVPITSDANIYAFLRSWDQNERFLSVLNFADTQSSISLTHTLLPAEATVVLSSNPQRKEGQVQLNNLQLAPTEGLLLQFPYTPS</sequence>
<dbReference type="GO" id="GO:0015190">
    <property type="term" value="F:L-leucine transmembrane transporter activity"/>
    <property type="evidence" value="ECO:0007669"/>
    <property type="project" value="TreeGrafter"/>
</dbReference>
<dbReference type="GO" id="GO:0016324">
    <property type="term" value="C:apical plasma membrane"/>
    <property type="evidence" value="ECO:0007669"/>
    <property type="project" value="TreeGrafter"/>
</dbReference>
<evidence type="ECO:0000259" key="2">
    <source>
        <dbReference type="SMART" id="SM00642"/>
    </source>
</evidence>
<dbReference type="SMART" id="SM00642">
    <property type="entry name" value="Aamy"/>
    <property type="match status" value="1"/>
</dbReference>
<dbReference type="OrthoDB" id="1740265at2759"/>
<dbReference type="RefSeq" id="XP_033812357.1">
    <property type="nucleotide sequence ID" value="XM_033956466.1"/>
</dbReference>
<dbReference type="Gene3D" id="2.60.40.1180">
    <property type="entry name" value="Golgi alpha-mannosidase II"/>
    <property type="match status" value="1"/>
</dbReference>
<keyword evidence="1" id="KW-0812">Transmembrane</keyword>
<dbReference type="InterPro" id="IPR031984">
    <property type="entry name" value="SLC3A2_N"/>
</dbReference>
<dbReference type="GeneID" id="117365720"/>
<dbReference type="RefSeq" id="XP_033812358.1">
    <property type="nucleotide sequence ID" value="XM_033956467.1"/>
</dbReference>
<protein>
    <submittedName>
        <fullName evidence="4 5">4F2 cell-surface antigen heavy chain</fullName>
    </submittedName>
</protein>
<dbReference type="GO" id="GO:0005975">
    <property type="term" value="P:carbohydrate metabolic process"/>
    <property type="evidence" value="ECO:0007669"/>
    <property type="project" value="InterPro"/>
</dbReference>
<dbReference type="InterPro" id="IPR013780">
    <property type="entry name" value="Glyco_hydro_b"/>
</dbReference>
<dbReference type="InterPro" id="IPR006047">
    <property type="entry name" value="GH13_cat_dom"/>
</dbReference>
<dbReference type="GO" id="GO:1904273">
    <property type="term" value="P:L-alanine import across plasma membrane"/>
    <property type="evidence" value="ECO:0007669"/>
    <property type="project" value="TreeGrafter"/>
</dbReference>
<dbReference type="GO" id="GO:0015180">
    <property type="term" value="F:L-alanine transmembrane transporter activity"/>
    <property type="evidence" value="ECO:0007669"/>
    <property type="project" value="TreeGrafter"/>
</dbReference>
<dbReference type="AlphaFoldDB" id="A0A6P8S5G8"/>